<dbReference type="PRINTS" id="PR00368">
    <property type="entry name" value="FADPNR"/>
</dbReference>
<dbReference type="SUPFAM" id="SSF52821">
    <property type="entry name" value="Rhodanese/Cell cycle control phosphatase"/>
    <property type="match status" value="1"/>
</dbReference>
<dbReference type="PRINTS" id="PR00411">
    <property type="entry name" value="PNDRDTASEI"/>
</dbReference>
<dbReference type="Proteomes" id="UP000051461">
    <property type="component" value="Unassembled WGS sequence"/>
</dbReference>
<feature type="domain" description="Rhodanese" evidence="8">
    <location>
        <begin position="463"/>
        <end position="553"/>
    </location>
</feature>
<evidence type="ECO:0000256" key="7">
    <source>
        <dbReference type="ARBA" id="ARBA00023284"/>
    </source>
</evidence>
<evidence type="ECO:0000256" key="6">
    <source>
        <dbReference type="ARBA" id="ARBA00023097"/>
    </source>
</evidence>
<dbReference type="SUPFAM" id="SSF55424">
    <property type="entry name" value="FAD/NAD-linked reductases, dimerisation (C-terminal) domain"/>
    <property type="match status" value="1"/>
</dbReference>
<keyword evidence="6" id="KW-0558">Oxidation</keyword>
<dbReference type="PANTHER" id="PTHR43429:SF1">
    <property type="entry name" value="NAD(P)H SULFUR OXIDOREDUCTASE (COA-DEPENDENT)"/>
    <property type="match status" value="1"/>
</dbReference>
<keyword evidence="3" id="KW-0285">Flavoprotein</keyword>
<dbReference type="Pfam" id="PF07992">
    <property type="entry name" value="Pyr_redox_2"/>
    <property type="match status" value="1"/>
</dbReference>
<reference evidence="9 10" key="1">
    <citation type="journal article" date="2015" name="Genome Announc.">
        <title>Expanding the biotechnology potential of lactobacilli through comparative genomics of 213 strains and associated genera.</title>
        <authorList>
            <person name="Sun Z."/>
            <person name="Harris H.M."/>
            <person name="McCann A."/>
            <person name="Guo C."/>
            <person name="Argimon S."/>
            <person name="Zhang W."/>
            <person name="Yang X."/>
            <person name="Jeffery I.B."/>
            <person name="Cooney J.C."/>
            <person name="Kagawa T.F."/>
            <person name="Liu W."/>
            <person name="Song Y."/>
            <person name="Salvetti E."/>
            <person name="Wrobel A."/>
            <person name="Rasinkangas P."/>
            <person name="Parkhill J."/>
            <person name="Rea M.C."/>
            <person name="O'Sullivan O."/>
            <person name="Ritari J."/>
            <person name="Douillard F.P."/>
            <person name="Paul Ross R."/>
            <person name="Yang R."/>
            <person name="Briner A.E."/>
            <person name="Felis G.E."/>
            <person name="de Vos W.M."/>
            <person name="Barrangou R."/>
            <person name="Klaenhammer T.R."/>
            <person name="Caufield P.W."/>
            <person name="Cui Y."/>
            <person name="Zhang H."/>
            <person name="O'Toole P.W."/>
        </authorList>
    </citation>
    <scope>NUCLEOTIDE SEQUENCE [LARGE SCALE GENOMIC DNA]</scope>
    <source>
        <strain evidence="9 10">DSM 20003</strain>
    </source>
</reference>
<proteinExistence type="inferred from homology"/>
<dbReference type="PROSITE" id="PS50206">
    <property type="entry name" value="RHODANESE_3"/>
    <property type="match status" value="1"/>
</dbReference>
<dbReference type="InterPro" id="IPR001763">
    <property type="entry name" value="Rhodanese-like_dom"/>
</dbReference>
<keyword evidence="4" id="KW-0274">FAD</keyword>
<dbReference type="Pfam" id="PF02852">
    <property type="entry name" value="Pyr_redox_dim"/>
    <property type="match status" value="1"/>
</dbReference>
<keyword evidence="5" id="KW-0560">Oxidoreductase</keyword>
<dbReference type="InterPro" id="IPR036873">
    <property type="entry name" value="Rhodanese-like_dom_sf"/>
</dbReference>
<keyword evidence="10" id="KW-1185">Reference proteome</keyword>
<dbReference type="SUPFAM" id="SSF51905">
    <property type="entry name" value="FAD/NAD(P)-binding domain"/>
    <property type="match status" value="2"/>
</dbReference>
<dbReference type="Pfam" id="PF00581">
    <property type="entry name" value="Rhodanese"/>
    <property type="match status" value="1"/>
</dbReference>
<sequence>MVKKIVVVGGVAGGASAAARCRRLDESAEITIFEKGPDVAFSNCSLPYHLSQMIDVADDIIVMRPIDLEMQYSIAVKVNHEVTAIDPATKSVTVHNLEADTTETVAYDELVLAPGAVPIRPAKIAGIHNDNVFTIRNVEDVKHILGYLLDRDITDVTVIGGGFVGVEAAENLSNGGFQVNLVEAHDHVLKTLDDDMAQIVQKTMLDYEINLIVNDRVTAITDKNVTLASGRHLKSQAVIAAIGVAPETDLATQAGIATGETGAIKVDQHFQTNIPHIHAVGDAIEVFNWQTGKPQRLNLAFPAQIEARQAADHIYGRQVRNHGVIGSQCIPVFELNVASTGMNEATCQANHVDYRTTTVIPLDKVSLMPGAKSLFLKLVFAYPTGEILGAQAIGESAVDKQIDVIATMIANHNYVEDLETLELCYQPKMSTAKNAVNMAGMVATNLLNDEYRQVPVSAVRGLVESGAMIVDVREKDEYRDGHLTTSVNIPMSEFRDRLDEIPKDRPVYFHCLTSQRSYNVVRALINLGYTNVYNIVGSYKGISYYEYYRDQVEHRKPIVTTYWFDIVPDLFLERSPITFNPDRMTQLR</sequence>
<dbReference type="GO" id="GO:0016491">
    <property type="term" value="F:oxidoreductase activity"/>
    <property type="evidence" value="ECO:0007669"/>
    <property type="project" value="UniProtKB-KW"/>
</dbReference>
<gene>
    <name evidence="9" type="ORF">FC07_GL000921</name>
</gene>
<dbReference type="InterPro" id="IPR036188">
    <property type="entry name" value="FAD/NAD-bd_sf"/>
</dbReference>
<dbReference type="STRING" id="1423726.FC07_GL000921"/>
<organism evidence="9 10">
    <name type="scientific">Loigolactobacillus bifermentans DSM 20003</name>
    <dbReference type="NCBI Taxonomy" id="1423726"/>
    <lineage>
        <taxon>Bacteria</taxon>
        <taxon>Bacillati</taxon>
        <taxon>Bacillota</taxon>
        <taxon>Bacilli</taxon>
        <taxon>Lactobacillales</taxon>
        <taxon>Lactobacillaceae</taxon>
        <taxon>Loigolactobacillus</taxon>
    </lineage>
</organism>
<dbReference type="InterPro" id="IPR023753">
    <property type="entry name" value="FAD/NAD-binding_dom"/>
</dbReference>
<accession>A0A0R1GIQ6</accession>
<comment type="cofactor">
    <cofactor evidence="1">
        <name>FAD</name>
        <dbReference type="ChEBI" id="CHEBI:57692"/>
    </cofactor>
</comment>
<dbReference type="EMBL" id="AZDA01000099">
    <property type="protein sequence ID" value="KRK33880.1"/>
    <property type="molecule type" value="Genomic_DNA"/>
</dbReference>
<evidence type="ECO:0000256" key="1">
    <source>
        <dbReference type="ARBA" id="ARBA00001974"/>
    </source>
</evidence>
<dbReference type="Gene3D" id="3.50.50.60">
    <property type="entry name" value="FAD/NAD(P)-binding domain"/>
    <property type="match status" value="2"/>
</dbReference>
<dbReference type="PATRIC" id="fig|1423726.3.peg.951"/>
<evidence type="ECO:0000256" key="4">
    <source>
        <dbReference type="ARBA" id="ARBA00022827"/>
    </source>
</evidence>
<evidence type="ECO:0000313" key="10">
    <source>
        <dbReference type="Proteomes" id="UP000051461"/>
    </source>
</evidence>
<dbReference type="AlphaFoldDB" id="A0A0R1GIQ6"/>
<evidence type="ECO:0000313" key="9">
    <source>
        <dbReference type="EMBL" id="KRK33880.1"/>
    </source>
</evidence>
<evidence type="ECO:0000256" key="5">
    <source>
        <dbReference type="ARBA" id="ARBA00023002"/>
    </source>
</evidence>
<dbReference type="InterPro" id="IPR004099">
    <property type="entry name" value="Pyr_nucl-diS_OxRdtase_dimer"/>
</dbReference>
<evidence type="ECO:0000256" key="2">
    <source>
        <dbReference type="ARBA" id="ARBA00009130"/>
    </source>
</evidence>
<dbReference type="CDD" id="cd00158">
    <property type="entry name" value="RHOD"/>
    <property type="match status" value="1"/>
</dbReference>
<dbReference type="OrthoDB" id="9802028at2"/>
<dbReference type="RefSeq" id="WP_083483308.1">
    <property type="nucleotide sequence ID" value="NZ_AZDA01000099.1"/>
</dbReference>
<evidence type="ECO:0000259" key="8">
    <source>
        <dbReference type="PROSITE" id="PS50206"/>
    </source>
</evidence>
<protein>
    <submittedName>
        <fullName evidence="9">Pyridine nucleotide-disulfide oxidoreductase family protein</fullName>
    </submittedName>
</protein>
<dbReference type="InterPro" id="IPR050260">
    <property type="entry name" value="FAD-bd_OxRdtase"/>
</dbReference>
<dbReference type="InterPro" id="IPR016156">
    <property type="entry name" value="FAD/NAD-linked_Rdtase_dimer_sf"/>
</dbReference>
<dbReference type="SMART" id="SM00450">
    <property type="entry name" value="RHOD"/>
    <property type="match status" value="1"/>
</dbReference>
<comment type="similarity">
    <text evidence="2">Belongs to the class-III pyridine nucleotide-disulfide oxidoreductase family.</text>
</comment>
<dbReference type="Gene3D" id="3.40.250.10">
    <property type="entry name" value="Rhodanese-like domain"/>
    <property type="match status" value="1"/>
</dbReference>
<dbReference type="PANTHER" id="PTHR43429">
    <property type="entry name" value="PYRIDINE NUCLEOTIDE-DISULFIDE OXIDOREDUCTASE DOMAIN-CONTAINING"/>
    <property type="match status" value="1"/>
</dbReference>
<name>A0A0R1GIQ6_9LACO</name>
<evidence type="ECO:0000256" key="3">
    <source>
        <dbReference type="ARBA" id="ARBA00022630"/>
    </source>
</evidence>
<comment type="caution">
    <text evidence="9">The sequence shown here is derived from an EMBL/GenBank/DDBJ whole genome shotgun (WGS) entry which is preliminary data.</text>
</comment>
<keyword evidence="7" id="KW-0676">Redox-active center</keyword>